<dbReference type="InterPro" id="IPR027417">
    <property type="entry name" value="P-loop_NTPase"/>
</dbReference>
<evidence type="ECO:0000256" key="2">
    <source>
        <dbReference type="ARBA" id="ARBA00023125"/>
    </source>
</evidence>
<dbReference type="InterPro" id="IPR016032">
    <property type="entry name" value="Sig_transdc_resp-reg_C-effctor"/>
</dbReference>
<dbReference type="InterPro" id="IPR000792">
    <property type="entry name" value="Tscrpt_reg_LuxR_C"/>
</dbReference>
<reference evidence="5 6" key="1">
    <citation type="submission" date="2016-10" db="EMBL/GenBank/DDBJ databases">
        <authorList>
            <person name="de Groot N.N."/>
        </authorList>
    </citation>
    <scope>NUCLEOTIDE SEQUENCE [LARGE SCALE GENOMIC DNA]</scope>
    <source>
        <strain evidence="5 6">StLB037</strain>
    </source>
</reference>
<organism evidence="5 6">
    <name type="scientific">Microbacterium testaceum (strain StLB037)</name>
    <dbReference type="NCBI Taxonomy" id="979556"/>
    <lineage>
        <taxon>Bacteria</taxon>
        <taxon>Bacillati</taxon>
        <taxon>Actinomycetota</taxon>
        <taxon>Actinomycetes</taxon>
        <taxon>Micrococcales</taxon>
        <taxon>Microbacteriaceae</taxon>
        <taxon>Microbacterium</taxon>
    </lineage>
</organism>
<accession>A0A1H0S8B1</accession>
<feature type="domain" description="HTH luxR-type" evidence="4">
    <location>
        <begin position="796"/>
        <end position="863"/>
    </location>
</feature>
<dbReference type="InterPro" id="IPR011990">
    <property type="entry name" value="TPR-like_helical_dom_sf"/>
</dbReference>
<protein>
    <submittedName>
        <fullName evidence="5">Regulatory protein, luxR family</fullName>
    </submittedName>
</protein>
<keyword evidence="2" id="KW-0238">DNA-binding</keyword>
<gene>
    <name evidence="5" type="ORF">SAMN04487788_3263</name>
</gene>
<dbReference type="Pfam" id="PF00196">
    <property type="entry name" value="GerE"/>
    <property type="match status" value="1"/>
</dbReference>
<keyword evidence="1" id="KW-0805">Transcription regulation</keyword>
<evidence type="ECO:0000313" key="6">
    <source>
        <dbReference type="Proteomes" id="UP000186456"/>
    </source>
</evidence>
<dbReference type="PANTHER" id="PTHR44688:SF16">
    <property type="entry name" value="DNA-BINDING TRANSCRIPTIONAL ACTIVATOR DEVR_DOSR"/>
    <property type="match status" value="1"/>
</dbReference>
<evidence type="ECO:0000259" key="4">
    <source>
        <dbReference type="PROSITE" id="PS50043"/>
    </source>
</evidence>
<dbReference type="InterPro" id="IPR036388">
    <property type="entry name" value="WH-like_DNA-bd_sf"/>
</dbReference>
<dbReference type="EMBL" id="FNJN01000008">
    <property type="protein sequence ID" value="SDP37749.1"/>
    <property type="molecule type" value="Genomic_DNA"/>
</dbReference>
<name>A0A1H0S8B1_MICTS</name>
<dbReference type="Proteomes" id="UP000186456">
    <property type="component" value="Unassembled WGS sequence"/>
</dbReference>
<evidence type="ECO:0000256" key="1">
    <source>
        <dbReference type="ARBA" id="ARBA00023015"/>
    </source>
</evidence>
<proteinExistence type="predicted"/>
<dbReference type="RefSeq" id="WP_074697025.1">
    <property type="nucleotide sequence ID" value="NZ_FNJN01000008.1"/>
</dbReference>
<dbReference type="SUPFAM" id="SSF48452">
    <property type="entry name" value="TPR-like"/>
    <property type="match status" value="1"/>
</dbReference>
<keyword evidence="3" id="KW-0804">Transcription</keyword>
<dbReference type="SUPFAM" id="SSF52540">
    <property type="entry name" value="P-loop containing nucleoside triphosphate hydrolases"/>
    <property type="match status" value="1"/>
</dbReference>
<sequence>MKSPGAPDGDRVAALADRIEAGRGRAWLIEGVPGAGATHLSEHLADRLGERGFDVVRTFALPELRGIPLAALLPLLRLDPTREADDDPARRLQRVTARLAGTAKTTVLVIDAAAWLDDVSAAAVHQLVRSYGVRVLLTARVGQTLPAPLRRLGDEGLLERIAVPPLSDDDAVAVIDLAAGGRVSPPSLVAFLDRVGAHPLFLSLLVAQSLRSGLARQTPLGLDLGRPSPPSRLRELVAEWVELAGSARAEALGLLAVSTSLPRDVLAEADVAALVEAGLAVGTPDRVRIVSPLVGEVISDGMPPAHRRETAAHASARLTGYDDPRSRLTRITLASDGDTPPATEELAAAARTCTALGFHALAVDLGSRALALAEERREPVPTDAVVLRGESLWLLGRHDEADRAMDLAVRVAPDDAALALAASRAGSYWSLRREDPARAYRVTGDALERITDPQAAAFLRTSMTKWQIMLGDLPRETLTGGRLGTDGAEAAVASLDPMLSAVLAACLSGDTVAARAGIAAGRPHAQAALAVIRHAAELFDYAEAVADCADANLPAAREAFREHATHRLSEAVGIWTLGASWSAFMQGDADGALLHAREATYELAWRDLLAFEGLAIGTRATVAAWLGRPAEAQECLDRLTPGMRALVITDLEAAQAESWLAFRAGAPSPAAPVERAVEAAEGRHHDWWLALAALSAIRMGQPSAVLAVLRRFPAHHAGPSVRLFVAYGEALEQGDPTALVAAAQGLETAGYLAAAYDAARQTLALGAHPDAATAARRARVIVTRVGALLSPSPTARSGVADLLTAREWAVASAAATRARNREIAESLGLSHRTVENHLAAVYRKLGVSGRDELREVVTAAAIA</sequence>
<dbReference type="PANTHER" id="PTHR44688">
    <property type="entry name" value="DNA-BINDING TRANSCRIPTIONAL ACTIVATOR DEVR_DOSR"/>
    <property type="match status" value="1"/>
</dbReference>
<evidence type="ECO:0000313" key="5">
    <source>
        <dbReference type="EMBL" id="SDP37749.1"/>
    </source>
</evidence>
<dbReference type="Gene3D" id="1.10.10.10">
    <property type="entry name" value="Winged helix-like DNA-binding domain superfamily/Winged helix DNA-binding domain"/>
    <property type="match status" value="1"/>
</dbReference>
<dbReference type="SMART" id="SM00421">
    <property type="entry name" value="HTH_LUXR"/>
    <property type="match status" value="1"/>
</dbReference>
<dbReference type="GO" id="GO:0006355">
    <property type="term" value="P:regulation of DNA-templated transcription"/>
    <property type="evidence" value="ECO:0007669"/>
    <property type="project" value="InterPro"/>
</dbReference>
<dbReference type="GO" id="GO:0003677">
    <property type="term" value="F:DNA binding"/>
    <property type="evidence" value="ECO:0007669"/>
    <property type="project" value="UniProtKB-KW"/>
</dbReference>
<dbReference type="AlphaFoldDB" id="A0A1H0S8B1"/>
<dbReference type="PROSITE" id="PS50043">
    <property type="entry name" value="HTH_LUXR_2"/>
    <property type="match status" value="1"/>
</dbReference>
<evidence type="ECO:0000256" key="3">
    <source>
        <dbReference type="ARBA" id="ARBA00023163"/>
    </source>
</evidence>
<dbReference type="SUPFAM" id="SSF46894">
    <property type="entry name" value="C-terminal effector domain of the bipartite response regulators"/>
    <property type="match status" value="1"/>
</dbReference>